<keyword evidence="3" id="KW-1185">Reference proteome</keyword>
<dbReference type="Pfam" id="PF08576">
    <property type="entry name" value="DUF1764"/>
    <property type="match status" value="1"/>
</dbReference>
<feature type="compositionally biased region" description="Basic and acidic residues" evidence="1">
    <location>
        <begin position="86"/>
        <end position="103"/>
    </location>
</feature>
<reference evidence="2" key="1">
    <citation type="submission" date="2022-07" db="EMBL/GenBank/DDBJ databases">
        <title>The genome of Lyophyllum shimeji provides insight into the initial evolution of ectomycorrhizal fungal genome.</title>
        <authorList>
            <person name="Kobayashi Y."/>
            <person name="Shibata T."/>
            <person name="Hirakawa H."/>
            <person name="Shigenobu S."/>
            <person name="Nishiyama T."/>
            <person name="Yamada A."/>
            <person name="Hasebe M."/>
            <person name="Kawaguchi M."/>
        </authorList>
    </citation>
    <scope>NUCLEOTIDE SEQUENCE</scope>
    <source>
        <strain evidence="2">AT787</strain>
    </source>
</reference>
<dbReference type="PANTHER" id="PTHR34066:SF1">
    <property type="entry name" value="DUF1764 FAMILY PROTEIN"/>
    <property type="match status" value="1"/>
</dbReference>
<proteinExistence type="predicted"/>
<sequence>MSEIDDIFASKGKAPAIQSVASGSSLPPKKKTAKDKKRKRDSELSNNLPKDQPSRPAPETVIDPSTLVSSVKRPKIEKKSKVSKTSAKEADLADESKFTDSRGSRRRKTTEEGWAIYKEDELGIREDGGDTPLCPFDCDCCF</sequence>
<accession>A0A9P3UMG4</accession>
<feature type="region of interest" description="Disordered" evidence="1">
    <location>
        <begin position="1"/>
        <end position="114"/>
    </location>
</feature>
<comment type="caution">
    <text evidence="2">The sequence shown here is derived from an EMBL/GenBank/DDBJ whole genome shotgun (WGS) entry which is preliminary data.</text>
</comment>
<dbReference type="PANTHER" id="PTHR34066">
    <property type="entry name" value="GROWTH FACTOR 2"/>
    <property type="match status" value="1"/>
</dbReference>
<evidence type="ECO:0000256" key="1">
    <source>
        <dbReference type="SAM" id="MobiDB-lite"/>
    </source>
</evidence>
<feature type="compositionally biased region" description="Basic residues" evidence="1">
    <location>
        <begin position="72"/>
        <end position="82"/>
    </location>
</feature>
<dbReference type="EMBL" id="BRPK01000003">
    <property type="protein sequence ID" value="GLB36296.1"/>
    <property type="molecule type" value="Genomic_DNA"/>
</dbReference>
<feature type="compositionally biased region" description="Basic residues" evidence="1">
    <location>
        <begin position="28"/>
        <end position="39"/>
    </location>
</feature>
<protein>
    <recommendedName>
        <fullName evidence="4">DUF1764-domain-containing protein</fullName>
    </recommendedName>
</protein>
<evidence type="ECO:0000313" key="3">
    <source>
        <dbReference type="Proteomes" id="UP001063166"/>
    </source>
</evidence>
<evidence type="ECO:0000313" key="2">
    <source>
        <dbReference type="EMBL" id="GLB36296.1"/>
    </source>
</evidence>
<dbReference type="AlphaFoldDB" id="A0A9P3UMG4"/>
<name>A0A9P3UMG4_LYOSH</name>
<gene>
    <name evidence="2" type="ORF">LshimejAT787_0305840</name>
</gene>
<organism evidence="2 3">
    <name type="scientific">Lyophyllum shimeji</name>
    <name type="common">Hon-shimeji</name>
    <name type="synonym">Tricholoma shimeji</name>
    <dbReference type="NCBI Taxonomy" id="47721"/>
    <lineage>
        <taxon>Eukaryota</taxon>
        <taxon>Fungi</taxon>
        <taxon>Dikarya</taxon>
        <taxon>Basidiomycota</taxon>
        <taxon>Agaricomycotina</taxon>
        <taxon>Agaricomycetes</taxon>
        <taxon>Agaricomycetidae</taxon>
        <taxon>Agaricales</taxon>
        <taxon>Tricholomatineae</taxon>
        <taxon>Lyophyllaceae</taxon>
        <taxon>Lyophyllum</taxon>
    </lineage>
</organism>
<dbReference type="Proteomes" id="UP001063166">
    <property type="component" value="Unassembled WGS sequence"/>
</dbReference>
<dbReference type="InterPro" id="IPR013885">
    <property type="entry name" value="DUF1764_euk"/>
</dbReference>
<evidence type="ECO:0008006" key="4">
    <source>
        <dbReference type="Google" id="ProtNLM"/>
    </source>
</evidence>
<dbReference type="OrthoDB" id="20835at2759"/>